<protein>
    <recommendedName>
        <fullName evidence="6">Methyltransferase domain-containing protein</fullName>
    </recommendedName>
</protein>
<keyword evidence="2" id="KW-0489">Methyltransferase</keyword>
<keyword evidence="4" id="KW-0511">Multifunctional enzyme</keyword>
<reference evidence="7 8" key="1">
    <citation type="journal article" date="2021" name="Sci. Rep.">
        <title>The genome of the diatom Chaetoceros tenuissimus carries an ancient integrated fragment of an extant virus.</title>
        <authorList>
            <person name="Hongo Y."/>
            <person name="Kimura K."/>
            <person name="Takaki Y."/>
            <person name="Yoshida Y."/>
            <person name="Baba S."/>
            <person name="Kobayashi G."/>
            <person name="Nagasaki K."/>
            <person name="Hano T."/>
            <person name="Tomaru Y."/>
        </authorList>
    </citation>
    <scope>NUCLEOTIDE SEQUENCE [LARGE SCALE GENOMIC DNA]</scope>
    <source>
        <strain evidence="7 8">NIES-3715</strain>
    </source>
</reference>
<evidence type="ECO:0000256" key="3">
    <source>
        <dbReference type="ARBA" id="ARBA00022679"/>
    </source>
</evidence>
<dbReference type="GO" id="GO:0008168">
    <property type="term" value="F:methyltransferase activity"/>
    <property type="evidence" value="ECO:0007669"/>
    <property type="project" value="UniProtKB-KW"/>
</dbReference>
<dbReference type="PANTHER" id="PTHR12176">
    <property type="entry name" value="SAM-DEPENDENT METHYLTRANSFERASE SUPERFAMILY PROTEIN"/>
    <property type="match status" value="1"/>
</dbReference>
<feature type="signal peptide" evidence="5">
    <location>
        <begin position="1"/>
        <end position="27"/>
    </location>
</feature>
<organism evidence="7 8">
    <name type="scientific">Chaetoceros tenuissimus</name>
    <dbReference type="NCBI Taxonomy" id="426638"/>
    <lineage>
        <taxon>Eukaryota</taxon>
        <taxon>Sar</taxon>
        <taxon>Stramenopiles</taxon>
        <taxon>Ochrophyta</taxon>
        <taxon>Bacillariophyta</taxon>
        <taxon>Coscinodiscophyceae</taxon>
        <taxon>Chaetocerotophycidae</taxon>
        <taxon>Chaetocerotales</taxon>
        <taxon>Chaetocerotaceae</taxon>
        <taxon>Chaetoceros</taxon>
    </lineage>
</organism>
<dbReference type="Pfam" id="PF13847">
    <property type="entry name" value="Methyltransf_31"/>
    <property type="match status" value="1"/>
</dbReference>
<dbReference type="InterPro" id="IPR051419">
    <property type="entry name" value="Lys/N-term_MeTrsfase_sf"/>
</dbReference>
<dbReference type="EMBL" id="BLLK01000045">
    <property type="protein sequence ID" value="GFH51272.1"/>
    <property type="molecule type" value="Genomic_DNA"/>
</dbReference>
<dbReference type="Proteomes" id="UP001054902">
    <property type="component" value="Unassembled WGS sequence"/>
</dbReference>
<gene>
    <name evidence="7" type="ORF">CTEN210_07748</name>
</gene>
<evidence type="ECO:0000256" key="1">
    <source>
        <dbReference type="ARBA" id="ARBA00008361"/>
    </source>
</evidence>
<evidence type="ECO:0000256" key="2">
    <source>
        <dbReference type="ARBA" id="ARBA00022603"/>
    </source>
</evidence>
<comment type="similarity">
    <text evidence="1">Belongs to the methyltransferase superfamily.</text>
</comment>
<evidence type="ECO:0000259" key="6">
    <source>
        <dbReference type="Pfam" id="PF13847"/>
    </source>
</evidence>
<dbReference type="CDD" id="cd02440">
    <property type="entry name" value="AdoMet_MTases"/>
    <property type="match status" value="1"/>
</dbReference>
<proteinExistence type="inferred from homology"/>
<keyword evidence="3" id="KW-0808">Transferase</keyword>
<dbReference type="PANTHER" id="PTHR12176:SF78">
    <property type="entry name" value="EEF1A LYSINE AND N-TERMINAL METHYLTRANSFERASE"/>
    <property type="match status" value="1"/>
</dbReference>
<comment type="caution">
    <text evidence="7">The sequence shown here is derived from an EMBL/GenBank/DDBJ whole genome shotgun (WGS) entry which is preliminary data.</text>
</comment>
<evidence type="ECO:0000256" key="4">
    <source>
        <dbReference type="ARBA" id="ARBA00023268"/>
    </source>
</evidence>
<dbReference type="SUPFAM" id="SSF53335">
    <property type="entry name" value="S-adenosyl-L-methionine-dependent methyltransferases"/>
    <property type="match status" value="1"/>
</dbReference>
<evidence type="ECO:0000313" key="7">
    <source>
        <dbReference type="EMBL" id="GFH51272.1"/>
    </source>
</evidence>
<keyword evidence="8" id="KW-1185">Reference proteome</keyword>
<dbReference type="Gene3D" id="3.40.50.150">
    <property type="entry name" value="Vaccinia Virus protein VP39"/>
    <property type="match status" value="1"/>
</dbReference>
<accession>A0AAD3H5E6</accession>
<evidence type="ECO:0000256" key="5">
    <source>
        <dbReference type="SAM" id="SignalP"/>
    </source>
</evidence>
<evidence type="ECO:0000313" key="8">
    <source>
        <dbReference type="Proteomes" id="UP001054902"/>
    </source>
</evidence>
<name>A0AAD3H5E6_9STRA</name>
<feature type="domain" description="Methyltransferase" evidence="6">
    <location>
        <begin position="127"/>
        <end position="243"/>
    </location>
</feature>
<dbReference type="AlphaFoldDB" id="A0AAD3H5E6"/>
<keyword evidence="5" id="KW-0732">Signal</keyword>
<dbReference type="InterPro" id="IPR029063">
    <property type="entry name" value="SAM-dependent_MTases_sf"/>
</dbReference>
<dbReference type="GO" id="GO:0032259">
    <property type="term" value="P:methylation"/>
    <property type="evidence" value="ECO:0007669"/>
    <property type="project" value="UniProtKB-KW"/>
</dbReference>
<dbReference type="InterPro" id="IPR025714">
    <property type="entry name" value="Methyltranfer_dom"/>
</dbReference>
<sequence>MCFTSRTRRVLVIFCAALFHFQELCDGHKIPSFVQPPSSSKRKGMKDINIGKHNYRQERTHLNLRDIKDIELDQFDFSSKTGWDDFYIQLNEDEVDITTDHDDKSYKTFEFEWHSSMQHENIISEIEKHSKVIVVGNGNSRLPREIYDYHEGEIDITCLDYSQPCVDMMCRLHSKECPRMSFVCGDVTKMNNLFEEKFDVLVDKGLMDALMCTEGFEKQVSEYWREAKKILKADGKIILVAYKVSSSTWEFLDEIGKELNMEWTEQESKGNGRISFLIGRYKL</sequence>
<feature type="chain" id="PRO_5041935468" description="Methyltransferase domain-containing protein" evidence="5">
    <location>
        <begin position="28"/>
        <end position="283"/>
    </location>
</feature>